<protein>
    <submittedName>
        <fullName evidence="2">Uncharacterized protein</fullName>
    </submittedName>
</protein>
<dbReference type="AlphaFoldDB" id="A0A2H3CGV2"/>
<proteinExistence type="predicted"/>
<keyword evidence="1" id="KW-0812">Transmembrane</keyword>
<sequence length="83" mass="9040">SDSYLLTNLLSQEKDHSKQLQSLLDSSNVALTLLAVYVSVIFSVAGSLAGAAEAFHAYVVSIEQWCDYLTGLKNLEDEVAYVI</sequence>
<dbReference type="STRING" id="1076256.A0A2H3CGV2"/>
<feature type="transmembrane region" description="Helical" evidence="1">
    <location>
        <begin position="29"/>
        <end position="52"/>
    </location>
</feature>
<dbReference type="Proteomes" id="UP000218334">
    <property type="component" value="Unassembled WGS sequence"/>
</dbReference>
<dbReference type="Gene3D" id="1.20.1270.60">
    <property type="entry name" value="Arfaptin homology (AH) domain/BAR domain"/>
    <property type="match status" value="1"/>
</dbReference>
<evidence type="ECO:0000313" key="2">
    <source>
        <dbReference type="EMBL" id="PBK75373.1"/>
    </source>
</evidence>
<name>A0A2H3CGV2_9AGAR</name>
<reference evidence="3" key="1">
    <citation type="journal article" date="2017" name="Nat. Ecol. Evol.">
        <title>Genome expansion and lineage-specific genetic innovations in the forest pathogenic fungi Armillaria.</title>
        <authorList>
            <person name="Sipos G."/>
            <person name="Prasanna A.N."/>
            <person name="Walter M.C."/>
            <person name="O'Connor E."/>
            <person name="Balint B."/>
            <person name="Krizsan K."/>
            <person name="Kiss B."/>
            <person name="Hess J."/>
            <person name="Varga T."/>
            <person name="Slot J."/>
            <person name="Riley R."/>
            <person name="Boka B."/>
            <person name="Rigling D."/>
            <person name="Barry K."/>
            <person name="Lee J."/>
            <person name="Mihaltcheva S."/>
            <person name="LaButti K."/>
            <person name="Lipzen A."/>
            <person name="Waldron R."/>
            <person name="Moloney N.M."/>
            <person name="Sperisen C."/>
            <person name="Kredics L."/>
            <person name="Vagvoelgyi C."/>
            <person name="Patrignani A."/>
            <person name="Fitzpatrick D."/>
            <person name="Nagy I."/>
            <person name="Doyle S."/>
            <person name="Anderson J.B."/>
            <person name="Grigoriev I.V."/>
            <person name="Gueldener U."/>
            <person name="Muensterkoetter M."/>
            <person name="Nagy L.G."/>
        </authorList>
    </citation>
    <scope>NUCLEOTIDE SEQUENCE [LARGE SCALE GENOMIC DNA]</scope>
    <source>
        <strain evidence="3">28-4</strain>
    </source>
</reference>
<evidence type="ECO:0000256" key="1">
    <source>
        <dbReference type="SAM" id="Phobius"/>
    </source>
</evidence>
<organism evidence="2 3">
    <name type="scientific">Armillaria solidipes</name>
    <dbReference type="NCBI Taxonomy" id="1076256"/>
    <lineage>
        <taxon>Eukaryota</taxon>
        <taxon>Fungi</taxon>
        <taxon>Dikarya</taxon>
        <taxon>Basidiomycota</taxon>
        <taxon>Agaricomycotina</taxon>
        <taxon>Agaricomycetes</taxon>
        <taxon>Agaricomycetidae</taxon>
        <taxon>Agaricales</taxon>
        <taxon>Marasmiineae</taxon>
        <taxon>Physalacriaceae</taxon>
        <taxon>Armillaria</taxon>
    </lineage>
</organism>
<gene>
    <name evidence="2" type="ORF">ARMSODRAFT_1049554</name>
</gene>
<feature type="non-terminal residue" evidence="2">
    <location>
        <position position="1"/>
    </location>
</feature>
<keyword evidence="1" id="KW-1133">Transmembrane helix</keyword>
<keyword evidence="1" id="KW-0472">Membrane</keyword>
<evidence type="ECO:0000313" key="3">
    <source>
        <dbReference type="Proteomes" id="UP000218334"/>
    </source>
</evidence>
<keyword evidence="3" id="KW-1185">Reference proteome</keyword>
<dbReference type="EMBL" id="KZ293417">
    <property type="protein sequence ID" value="PBK75373.1"/>
    <property type="molecule type" value="Genomic_DNA"/>
</dbReference>
<dbReference type="InterPro" id="IPR027267">
    <property type="entry name" value="AH/BAR_dom_sf"/>
</dbReference>
<accession>A0A2H3CGV2</accession>